<dbReference type="Proteomes" id="UP000295418">
    <property type="component" value="Unassembled WGS sequence"/>
</dbReference>
<proteinExistence type="predicted"/>
<evidence type="ECO:0000313" key="4">
    <source>
        <dbReference type="Proteomes" id="UP000295418"/>
    </source>
</evidence>
<feature type="domain" description="Copper amine oxidase-like N-terminal" evidence="2">
    <location>
        <begin position="201"/>
        <end position="322"/>
    </location>
</feature>
<comment type="caution">
    <text evidence="3">The sequence shown here is derived from an EMBL/GenBank/DDBJ whole genome shotgun (WGS) entry which is preliminary data.</text>
</comment>
<keyword evidence="4" id="KW-1185">Reference proteome</keyword>
<name>A0A4R4EE25_9BACL</name>
<evidence type="ECO:0000313" key="3">
    <source>
        <dbReference type="EMBL" id="TCZ78264.1"/>
    </source>
</evidence>
<dbReference type="EMBL" id="SKFG01000006">
    <property type="protein sequence ID" value="TCZ78264.1"/>
    <property type="molecule type" value="Genomic_DNA"/>
</dbReference>
<feature type="signal peptide" evidence="1">
    <location>
        <begin position="1"/>
        <end position="26"/>
    </location>
</feature>
<organism evidence="3 4">
    <name type="scientific">Paenibacillus albiflavus</name>
    <dbReference type="NCBI Taxonomy" id="2545760"/>
    <lineage>
        <taxon>Bacteria</taxon>
        <taxon>Bacillati</taxon>
        <taxon>Bacillota</taxon>
        <taxon>Bacilli</taxon>
        <taxon>Bacillales</taxon>
        <taxon>Paenibacillaceae</taxon>
        <taxon>Paenibacillus</taxon>
    </lineage>
</organism>
<accession>A0A4R4EE25</accession>
<feature type="chain" id="PRO_5021027468" evidence="1">
    <location>
        <begin position="27"/>
        <end position="331"/>
    </location>
</feature>
<dbReference type="Pfam" id="PF07833">
    <property type="entry name" value="Cu_amine_oxidN1"/>
    <property type="match status" value="1"/>
</dbReference>
<dbReference type="AlphaFoldDB" id="A0A4R4EE25"/>
<dbReference type="InterPro" id="IPR012854">
    <property type="entry name" value="Cu_amine_oxidase-like_N"/>
</dbReference>
<reference evidence="3 4" key="1">
    <citation type="submission" date="2019-03" db="EMBL/GenBank/DDBJ databases">
        <authorList>
            <person name="Kim M.K.M."/>
        </authorList>
    </citation>
    <scope>NUCLEOTIDE SEQUENCE [LARGE SCALE GENOMIC DNA]</scope>
    <source>
        <strain evidence="3 4">18JY21-1</strain>
    </source>
</reference>
<evidence type="ECO:0000259" key="2">
    <source>
        <dbReference type="Pfam" id="PF07833"/>
    </source>
</evidence>
<sequence length="331" mass="36828">MKKCMAFVMIFMMITLVSSMATPAYAAGIKGEEVHLDTENGSYKLIVPNFIEYRIVKMYFAGKEYPLDIIVVEMPQKNADGAYPIYEIVTTDKKAHNAVSFPRIFGEDFIGVYQEKFANGSLVYAPKFTLGDKDLKDVIEGNIFTLSFTIYDDEYRSNDLFESPTLYFMFENKGAPDAAAQEKPKADAATEAKRAASKVMVNGKEIEFEAYEIAGSNYFKLRDLAQVMNGTNKQFKVDWDGAKNAILLTAGEAYTPDGKELAVSDNPSGKMAKATSAKVYVNGQEVQLKAYEINNNNYFKLRDIAKAINFAVNWDAKASTVGIDSSADYTE</sequence>
<keyword evidence="1" id="KW-0732">Signal</keyword>
<evidence type="ECO:0000256" key="1">
    <source>
        <dbReference type="SAM" id="SignalP"/>
    </source>
</evidence>
<dbReference type="RefSeq" id="WP_132417701.1">
    <property type="nucleotide sequence ID" value="NZ_SKFG01000006.1"/>
</dbReference>
<protein>
    <submittedName>
        <fullName evidence="3">Copper amine oxidase N-terminal domain-containing protein</fullName>
    </submittedName>
</protein>
<dbReference type="OrthoDB" id="1864213at2"/>
<gene>
    <name evidence="3" type="ORF">E0485_09090</name>
</gene>